<sequence>CLPGCTGRCWDCWPARWPSSSSRGGTPRAVSSPSCSASRAPSSVASWARRSAGATSRPVTSTFGRWRSRRPARWWCCCSVGCCAAGSG</sequence>
<accession>A0A6J4LH17</accession>
<protein>
    <submittedName>
        <fullName evidence="2">Uncharacterized protein</fullName>
    </submittedName>
</protein>
<proteinExistence type="predicted"/>
<evidence type="ECO:0000313" key="2">
    <source>
        <dbReference type="EMBL" id="CAA9333002.1"/>
    </source>
</evidence>
<name>A0A6J4LH17_9BACT</name>
<gene>
    <name evidence="2" type="ORF">AVDCRST_MAG40-2005</name>
</gene>
<dbReference type="EMBL" id="CADCTX010000612">
    <property type="protein sequence ID" value="CAA9333002.1"/>
    <property type="molecule type" value="Genomic_DNA"/>
</dbReference>
<evidence type="ECO:0000256" key="1">
    <source>
        <dbReference type="SAM" id="MobiDB-lite"/>
    </source>
</evidence>
<feature type="region of interest" description="Disordered" evidence="1">
    <location>
        <begin position="17"/>
        <end position="60"/>
    </location>
</feature>
<feature type="compositionally biased region" description="Low complexity" evidence="1">
    <location>
        <begin position="27"/>
        <end position="52"/>
    </location>
</feature>
<reference evidence="2" key="1">
    <citation type="submission" date="2020-02" db="EMBL/GenBank/DDBJ databases">
        <authorList>
            <person name="Meier V. D."/>
        </authorList>
    </citation>
    <scope>NUCLEOTIDE SEQUENCE</scope>
    <source>
        <strain evidence="2">AVDCRST_MAG40</strain>
    </source>
</reference>
<feature type="non-terminal residue" evidence="2">
    <location>
        <position position="88"/>
    </location>
</feature>
<feature type="non-terminal residue" evidence="2">
    <location>
        <position position="1"/>
    </location>
</feature>
<organism evidence="2">
    <name type="scientific">uncultured Gemmatimonadaceae bacterium</name>
    <dbReference type="NCBI Taxonomy" id="246130"/>
    <lineage>
        <taxon>Bacteria</taxon>
        <taxon>Pseudomonadati</taxon>
        <taxon>Gemmatimonadota</taxon>
        <taxon>Gemmatimonadia</taxon>
        <taxon>Gemmatimonadales</taxon>
        <taxon>Gemmatimonadaceae</taxon>
        <taxon>environmental samples</taxon>
    </lineage>
</organism>
<dbReference type="AlphaFoldDB" id="A0A6J4LH17"/>